<reference evidence="1 2" key="1">
    <citation type="submission" date="2016-10" db="EMBL/GenBank/DDBJ databases">
        <authorList>
            <person name="de Groot N.N."/>
        </authorList>
    </citation>
    <scope>NUCLEOTIDE SEQUENCE [LARGE SCALE GENOMIC DNA]</scope>
    <source>
        <strain evidence="1 2">CECT 7543</strain>
    </source>
</reference>
<name>A0A1H0JE78_9PSED</name>
<gene>
    <name evidence="1" type="ORF">SAMN04489798_2905</name>
</gene>
<dbReference type="RefSeq" id="WP_269458087.1">
    <property type="nucleotide sequence ID" value="NZ_LT629705.1"/>
</dbReference>
<protein>
    <submittedName>
        <fullName evidence="1">Uncharacterized protein</fullName>
    </submittedName>
</protein>
<accession>A0A1H0JE78</accession>
<proteinExistence type="predicted"/>
<evidence type="ECO:0000313" key="1">
    <source>
        <dbReference type="EMBL" id="SDO41850.1"/>
    </source>
</evidence>
<organism evidence="1 2">
    <name type="scientific">Pseudomonas arsenicoxydans</name>
    <dbReference type="NCBI Taxonomy" id="702115"/>
    <lineage>
        <taxon>Bacteria</taxon>
        <taxon>Pseudomonadati</taxon>
        <taxon>Pseudomonadota</taxon>
        <taxon>Gammaproteobacteria</taxon>
        <taxon>Pseudomonadales</taxon>
        <taxon>Pseudomonadaceae</taxon>
        <taxon>Pseudomonas</taxon>
    </lineage>
</organism>
<dbReference type="AlphaFoldDB" id="A0A1H0JE78"/>
<evidence type="ECO:0000313" key="2">
    <source>
        <dbReference type="Proteomes" id="UP000198827"/>
    </source>
</evidence>
<dbReference type="Proteomes" id="UP000198827">
    <property type="component" value="Chromosome I"/>
</dbReference>
<sequence>MIRTQTNILLGGDLLVVSQAIAVDNSTNLSTRENTTSLLVKVHF</sequence>
<dbReference type="EMBL" id="LT629705">
    <property type="protein sequence ID" value="SDO41850.1"/>
    <property type="molecule type" value="Genomic_DNA"/>
</dbReference>